<protein>
    <submittedName>
        <fullName evidence="1">Putative dipeptide/oligopeptide/nickel ABC-type transport system periplasmic component</fullName>
    </submittedName>
</protein>
<dbReference type="Proteomes" id="UP000269208">
    <property type="component" value="Chromosome"/>
</dbReference>
<dbReference type="EMBL" id="LR134190">
    <property type="protein sequence ID" value="VEB55457.1"/>
    <property type="molecule type" value="Genomic_DNA"/>
</dbReference>
<dbReference type="Gene3D" id="3.40.190.10">
    <property type="entry name" value="Periplasmic binding protein-like II"/>
    <property type="match status" value="1"/>
</dbReference>
<reference evidence="1 2" key="1">
    <citation type="submission" date="2018-12" db="EMBL/GenBank/DDBJ databases">
        <authorList>
            <consortium name="Pathogen Informatics"/>
        </authorList>
    </citation>
    <scope>NUCLEOTIDE SEQUENCE [LARGE SCALE GENOMIC DNA]</scope>
    <source>
        <strain evidence="1 2">NCTC6754</strain>
    </source>
</reference>
<dbReference type="AlphaFoldDB" id="A0A447TXC1"/>
<name>A0A447TXC1_SALET</name>
<gene>
    <name evidence="1" type="ORF">NCTC6754_03843</name>
</gene>
<organism evidence="1 2">
    <name type="scientific">Salmonella enterica I</name>
    <dbReference type="NCBI Taxonomy" id="59201"/>
    <lineage>
        <taxon>Bacteria</taxon>
        <taxon>Pseudomonadati</taxon>
        <taxon>Pseudomonadota</taxon>
        <taxon>Gammaproteobacteria</taxon>
        <taxon>Enterobacterales</taxon>
        <taxon>Enterobacteriaceae</taxon>
        <taxon>Salmonella</taxon>
    </lineage>
</organism>
<evidence type="ECO:0000313" key="2">
    <source>
        <dbReference type="Proteomes" id="UP000269208"/>
    </source>
</evidence>
<evidence type="ECO:0000313" key="1">
    <source>
        <dbReference type="EMBL" id="VEB55457.1"/>
    </source>
</evidence>
<sequence>MTPFRAGSSPDIAHYWTHNEDFTRWEFWLKSTARFADGCELDASAVQRCLLAASQSPQFRADFQPNQNHYR</sequence>
<dbReference type="SUPFAM" id="SSF53850">
    <property type="entry name" value="Periplasmic binding protein-like II"/>
    <property type="match status" value="1"/>
</dbReference>
<accession>A0A447TXC1</accession>
<proteinExistence type="predicted"/>